<dbReference type="Gene3D" id="3.40.190.10">
    <property type="entry name" value="Periplasmic binding protein-like II"/>
    <property type="match status" value="1"/>
</dbReference>
<dbReference type="PROSITE" id="PS51257">
    <property type="entry name" value="PROKAR_LIPOPROTEIN"/>
    <property type="match status" value="1"/>
</dbReference>
<sequence>MSRTITWRRKAAGLTAGVAVAALALTACSGGGGTDGGGETTGPVSQADIDEAMKTPTKLTFWTWVPDIEKEVKLFEDAYPAIDVEVVNVGQGADHYQKLRSALKAGEGAPDVAQVEFQHLSSFALGDNLLDLTPYMPEDIGDDYVPWVWEQVKSTDGEKVWGVPQDSGPMGLLYREDLLSQHGIEVPTTWDAFAQAATDLHAADPNLYLTNIPGNDMGQFTALLWQAGARPFGWDGKETVTIDLSSDEATQVAQYWGDLIASDAVSVDPDFTDAWYQGLANGKYASWVAAAWGPVFLQGTAANTSGLWRASTIPQWEDGQNISANWGGSSDAVLASTKNPIAASQLALWINHDKASAMTMATEQFLFPTTNEVLEDPQFADQQAEFYGGQEVNKLFAEISSTVEPDFGWLPFMDYAYSAGEETVGKAIADKTDLVEAMQAWQDKLTTYAEQQGFTVAD</sequence>
<reference evidence="2 3" key="1">
    <citation type="submission" date="2020-04" db="EMBL/GenBank/DDBJ databases">
        <title>MicrobeNet Type strains.</title>
        <authorList>
            <person name="Nicholson A.C."/>
        </authorList>
    </citation>
    <scope>NUCLEOTIDE SEQUENCE [LARGE SCALE GENOMIC DNA]</scope>
    <source>
        <strain evidence="2 3">ATCC BAA-787</strain>
    </source>
</reference>
<name>A0ABX1K223_9CELL</name>
<dbReference type="InterPro" id="IPR050490">
    <property type="entry name" value="Bact_solute-bd_prot1"/>
</dbReference>
<dbReference type="InterPro" id="IPR006059">
    <property type="entry name" value="SBP"/>
</dbReference>
<keyword evidence="3" id="KW-1185">Reference proteome</keyword>
<dbReference type="EMBL" id="JAAXOY010000090">
    <property type="protein sequence ID" value="NKY39033.1"/>
    <property type="molecule type" value="Genomic_DNA"/>
</dbReference>
<dbReference type="Pfam" id="PF01547">
    <property type="entry name" value="SBP_bac_1"/>
    <property type="match status" value="1"/>
</dbReference>
<feature type="signal peptide" evidence="1">
    <location>
        <begin position="1"/>
        <end position="29"/>
    </location>
</feature>
<dbReference type="PANTHER" id="PTHR43649">
    <property type="entry name" value="ARABINOSE-BINDING PROTEIN-RELATED"/>
    <property type="match status" value="1"/>
</dbReference>
<proteinExistence type="predicted"/>
<evidence type="ECO:0000313" key="2">
    <source>
        <dbReference type="EMBL" id="NKY39033.1"/>
    </source>
</evidence>
<accession>A0ABX1K223</accession>
<keyword evidence="1" id="KW-0732">Signal</keyword>
<evidence type="ECO:0000256" key="1">
    <source>
        <dbReference type="SAM" id="SignalP"/>
    </source>
</evidence>
<protein>
    <submittedName>
        <fullName evidence="2">Extracellular solute-binding protein</fullName>
    </submittedName>
</protein>
<comment type="caution">
    <text evidence="2">The sequence shown here is derived from an EMBL/GenBank/DDBJ whole genome shotgun (WGS) entry which is preliminary data.</text>
</comment>
<gene>
    <name evidence="2" type="ORF">HGA02_05640</name>
</gene>
<dbReference type="RefSeq" id="WP_168678176.1">
    <property type="nucleotide sequence ID" value="NZ_JAAXOY010000090.1"/>
</dbReference>
<evidence type="ECO:0000313" key="3">
    <source>
        <dbReference type="Proteomes" id="UP000777774"/>
    </source>
</evidence>
<dbReference type="PANTHER" id="PTHR43649:SF14">
    <property type="entry name" value="BLR3389 PROTEIN"/>
    <property type="match status" value="1"/>
</dbReference>
<dbReference type="SUPFAM" id="SSF53850">
    <property type="entry name" value="Periplasmic binding protein-like II"/>
    <property type="match status" value="1"/>
</dbReference>
<organism evidence="2 3">
    <name type="scientific">Cellulomonas septica</name>
    <dbReference type="NCBI Taxonomy" id="285080"/>
    <lineage>
        <taxon>Bacteria</taxon>
        <taxon>Bacillati</taxon>
        <taxon>Actinomycetota</taxon>
        <taxon>Actinomycetes</taxon>
        <taxon>Micrococcales</taxon>
        <taxon>Cellulomonadaceae</taxon>
        <taxon>Cellulomonas</taxon>
    </lineage>
</organism>
<dbReference type="Proteomes" id="UP000777774">
    <property type="component" value="Unassembled WGS sequence"/>
</dbReference>
<feature type="chain" id="PRO_5045067378" evidence="1">
    <location>
        <begin position="30"/>
        <end position="458"/>
    </location>
</feature>